<dbReference type="AlphaFoldDB" id="I4EDF8"/>
<sequence length="266" mass="29269">MSESVMPTPDRACPIFLSTHYDDVALSCGGTVAALSESGEHPLIITCFGGSPPGPLNDFARDMHARWRVDAGEAIAIRRAEETCAADVLGAGVHWLGFPDAIYRGSRYTSDDELFGTIHPDEMDLPTEIVIALEVAFARLGVHPSRLYVPLGIGNHVDHQHVVEVGRRFSKRGHEVFAYEDFPYAGDPGVEHRGRALAGEEPVTHLLTAEQLERRVAAILCYRSQLPVIFRHQGDPAESTRRYATANGTSRPCERFWPLHASPTHP</sequence>
<proteinExistence type="predicted"/>
<gene>
    <name evidence="1" type="ORF">NITHO_1490004</name>
</gene>
<dbReference type="InterPro" id="IPR003737">
    <property type="entry name" value="GlcNAc_PI_deacetylase-related"/>
</dbReference>
<organism evidence="1 2">
    <name type="scientific">Nitrolancea hollandica Lb</name>
    <dbReference type="NCBI Taxonomy" id="1129897"/>
    <lineage>
        <taxon>Bacteria</taxon>
        <taxon>Pseudomonadati</taxon>
        <taxon>Thermomicrobiota</taxon>
        <taxon>Thermomicrobia</taxon>
        <taxon>Sphaerobacterales</taxon>
        <taxon>Sphaerobacterineae</taxon>
        <taxon>Sphaerobacteraceae</taxon>
        <taxon>Nitrolancea</taxon>
    </lineage>
</organism>
<protein>
    <submittedName>
        <fullName evidence="1">LmbE family protein</fullName>
    </submittedName>
</protein>
<dbReference type="RefSeq" id="WP_008475050.1">
    <property type="nucleotide sequence ID" value="NZ_CAGS01000056.1"/>
</dbReference>
<comment type="caution">
    <text evidence="1">The sequence shown here is derived from an EMBL/GenBank/DDBJ whole genome shotgun (WGS) entry which is preliminary data.</text>
</comment>
<name>I4EDF8_9BACT</name>
<dbReference type="Proteomes" id="UP000004221">
    <property type="component" value="Unassembled WGS sequence"/>
</dbReference>
<dbReference type="InterPro" id="IPR024078">
    <property type="entry name" value="LmbE-like_dom_sf"/>
</dbReference>
<dbReference type="Pfam" id="PF02585">
    <property type="entry name" value="PIG-L"/>
    <property type="match status" value="1"/>
</dbReference>
<keyword evidence="2" id="KW-1185">Reference proteome</keyword>
<accession>I4EDF8</accession>
<evidence type="ECO:0000313" key="2">
    <source>
        <dbReference type="Proteomes" id="UP000004221"/>
    </source>
</evidence>
<dbReference type="SUPFAM" id="SSF102588">
    <property type="entry name" value="LmbE-like"/>
    <property type="match status" value="1"/>
</dbReference>
<dbReference type="EMBL" id="CAGS01000056">
    <property type="protein sequence ID" value="CCF82720.1"/>
    <property type="molecule type" value="Genomic_DNA"/>
</dbReference>
<reference evidence="1 2" key="1">
    <citation type="journal article" date="2012" name="ISME J.">
        <title>Nitrification expanded: discovery, physiology and genomics of a nitrite-oxidizing bacterium from the phylum Chloroflexi.</title>
        <authorList>
            <person name="Sorokin D.Y."/>
            <person name="Lucker S."/>
            <person name="Vejmelkova D."/>
            <person name="Kostrikina N.A."/>
            <person name="Kleerebezem R."/>
            <person name="Rijpstra W.I."/>
            <person name="Damste J.S."/>
            <person name="Le Paslier D."/>
            <person name="Muyzer G."/>
            <person name="Wagner M."/>
            <person name="van Loosdrecht M.C."/>
            <person name="Daims H."/>
        </authorList>
    </citation>
    <scope>NUCLEOTIDE SEQUENCE [LARGE SCALE GENOMIC DNA]</scope>
    <source>
        <strain evidence="2">none</strain>
    </source>
</reference>
<evidence type="ECO:0000313" key="1">
    <source>
        <dbReference type="EMBL" id="CCF82720.1"/>
    </source>
</evidence>
<dbReference type="Gene3D" id="3.40.50.10320">
    <property type="entry name" value="LmbE-like"/>
    <property type="match status" value="1"/>
</dbReference>